<feature type="compositionally biased region" description="Polar residues" evidence="10">
    <location>
        <begin position="122"/>
        <end position="133"/>
    </location>
</feature>
<feature type="transmembrane region" description="Helical" evidence="11">
    <location>
        <begin position="16"/>
        <end position="37"/>
    </location>
</feature>
<evidence type="ECO:0000256" key="8">
    <source>
        <dbReference type="ARBA" id="ARBA00022989"/>
    </source>
</evidence>
<dbReference type="GO" id="GO:0030288">
    <property type="term" value="C:outer membrane-bounded periplasmic space"/>
    <property type="evidence" value="ECO:0007669"/>
    <property type="project" value="InterPro"/>
</dbReference>
<name>A0A377J423_9HELI</name>
<comment type="similarity">
    <text evidence="2">Belongs to the TonB family.</text>
</comment>
<dbReference type="Gene3D" id="3.30.1150.10">
    <property type="match status" value="1"/>
</dbReference>
<dbReference type="GO" id="GO:0055085">
    <property type="term" value="P:transmembrane transport"/>
    <property type="evidence" value="ECO:0007669"/>
    <property type="project" value="InterPro"/>
</dbReference>
<dbReference type="Proteomes" id="UP000254841">
    <property type="component" value="Unassembled WGS sequence"/>
</dbReference>
<evidence type="ECO:0000256" key="6">
    <source>
        <dbReference type="ARBA" id="ARBA00022692"/>
    </source>
</evidence>
<evidence type="ECO:0000259" key="12">
    <source>
        <dbReference type="PROSITE" id="PS52015"/>
    </source>
</evidence>
<accession>A0A377J423</accession>
<reference evidence="13 14" key="1">
    <citation type="submission" date="2018-06" db="EMBL/GenBank/DDBJ databases">
        <authorList>
            <consortium name="Pathogen Informatics"/>
            <person name="Doyle S."/>
        </authorList>
    </citation>
    <scope>NUCLEOTIDE SEQUENCE [LARGE SCALE GENOMIC DNA]</scope>
    <source>
        <strain evidence="13 14">NCTC12410</strain>
    </source>
</reference>
<feature type="region of interest" description="Disordered" evidence="10">
    <location>
        <begin position="61"/>
        <end position="133"/>
    </location>
</feature>
<evidence type="ECO:0000256" key="4">
    <source>
        <dbReference type="ARBA" id="ARBA00022475"/>
    </source>
</evidence>
<evidence type="ECO:0000256" key="3">
    <source>
        <dbReference type="ARBA" id="ARBA00022448"/>
    </source>
</evidence>
<organism evidence="13 14">
    <name type="scientific">Helicobacter canis</name>
    <dbReference type="NCBI Taxonomy" id="29419"/>
    <lineage>
        <taxon>Bacteria</taxon>
        <taxon>Pseudomonadati</taxon>
        <taxon>Campylobacterota</taxon>
        <taxon>Epsilonproteobacteria</taxon>
        <taxon>Campylobacterales</taxon>
        <taxon>Helicobacteraceae</taxon>
        <taxon>Helicobacter</taxon>
    </lineage>
</organism>
<dbReference type="PRINTS" id="PR01374">
    <property type="entry name" value="TONBPROTEIN"/>
</dbReference>
<dbReference type="GO" id="GO:0098797">
    <property type="term" value="C:plasma membrane protein complex"/>
    <property type="evidence" value="ECO:0007669"/>
    <property type="project" value="TreeGrafter"/>
</dbReference>
<sequence>MRIFPSLHKHLKTPSFIGFAISLGVHLLGLSWVVGVFSQDTIAQVGSAPITMSLASINTNAPQKTYSKPTKPKHAQNQHHKQKHKTKHPIPTQEILQDQEQRHDSPLESKQTTHKDGEEIQESASNQDSQGSTQELLAHNEGISDEFYAKVQAAIARKHDYPQLARIRGMQGTVVVEFCLKPDGSLEGLRVVRSNTGDILNKQAIQTIQAAHKSFPKPSKIVLLSIPINYGLIDR</sequence>
<protein>
    <submittedName>
        <fullName evidence="13">TonB transport protein</fullName>
    </submittedName>
</protein>
<keyword evidence="9 11" id="KW-0472">Membrane</keyword>
<dbReference type="PROSITE" id="PS52015">
    <property type="entry name" value="TONB_CTD"/>
    <property type="match status" value="1"/>
</dbReference>
<dbReference type="AlphaFoldDB" id="A0A377J423"/>
<comment type="subcellular location">
    <subcellularLocation>
        <location evidence="1">Cell inner membrane</location>
        <topology evidence="1">Single-pass membrane protein</topology>
        <orientation evidence="1">Periplasmic side</orientation>
    </subcellularLocation>
</comment>
<evidence type="ECO:0000256" key="11">
    <source>
        <dbReference type="SAM" id="Phobius"/>
    </source>
</evidence>
<dbReference type="RefSeq" id="WP_115011329.1">
    <property type="nucleotide sequence ID" value="NZ_UGHV01000001.1"/>
</dbReference>
<dbReference type="GO" id="GO:0015031">
    <property type="term" value="P:protein transport"/>
    <property type="evidence" value="ECO:0007669"/>
    <property type="project" value="UniProtKB-KW"/>
</dbReference>
<dbReference type="InterPro" id="IPR037682">
    <property type="entry name" value="TonB_C"/>
</dbReference>
<dbReference type="NCBIfam" id="TIGR01352">
    <property type="entry name" value="tonB_Cterm"/>
    <property type="match status" value="1"/>
</dbReference>
<dbReference type="EMBL" id="UGHV01000001">
    <property type="protein sequence ID" value="STO97055.1"/>
    <property type="molecule type" value="Genomic_DNA"/>
</dbReference>
<proteinExistence type="inferred from homology"/>
<evidence type="ECO:0000256" key="1">
    <source>
        <dbReference type="ARBA" id="ARBA00004383"/>
    </source>
</evidence>
<dbReference type="OrthoDB" id="5334999at2"/>
<keyword evidence="3" id="KW-0813">Transport</keyword>
<dbReference type="InterPro" id="IPR006260">
    <property type="entry name" value="TonB/TolA_C"/>
</dbReference>
<dbReference type="GO" id="GO:0015891">
    <property type="term" value="P:siderophore transport"/>
    <property type="evidence" value="ECO:0007669"/>
    <property type="project" value="InterPro"/>
</dbReference>
<dbReference type="PANTHER" id="PTHR33446:SF2">
    <property type="entry name" value="PROTEIN TONB"/>
    <property type="match status" value="1"/>
</dbReference>
<gene>
    <name evidence="13" type="primary">tonB2</name>
    <name evidence="13" type="ORF">NCTC12410_00874</name>
</gene>
<keyword evidence="6 11" id="KW-0812">Transmembrane</keyword>
<keyword evidence="8 11" id="KW-1133">Transmembrane helix</keyword>
<evidence type="ECO:0000256" key="9">
    <source>
        <dbReference type="ARBA" id="ARBA00023136"/>
    </source>
</evidence>
<dbReference type="InterPro" id="IPR003538">
    <property type="entry name" value="TonB"/>
</dbReference>
<dbReference type="Pfam" id="PF03544">
    <property type="entry name" value="TonB_C"/>
    <property type="match status" value="1"/>
</dbReference>
<evidence type="ECO:0000256" key="10">
    <source>
        <dbReference type="SAM" id="MobiDB-lite"/>
    </source>
</evidence>
<keyword evidence="7" id="KW-0653">Protein transport</keyword>
<evidence type="ECO:0000256" key="5">
    <source>
        <dbReference type="ARBA" id="ARBA00022519"/>
    </source>
</evidence>
<keyword evidence="4" id="KW-1003">Cell membrane</keyword>
<evidence type="ECO:0000313" key="14">
    <source>
        <dbReference type="Proteomes" id="UP000254841"/>
    </source>
</evidence>
<feature type="compositionally biased region" description="Basic residues" evidence="10">
    <location>
        <begin position="70"/>
        <end position="88"/>
    </location>
</feature>
<evidence type="ECO:0000256" key="2">
    <source>
        <dbReference type="ARBA" id="ARBA00006555"/>
    </source>
</evidence>
<evidence type="ECO:0000256" key="7">
    <source>
        <dbReference type="ARBA" id="ARBA00022927"/>
    </source>
</evidence>
<evidence type="ECO:0000313" key="13">
    <source>
        <dbReference type="EMBL" id="STO97055.1"/>
    </source>
</evidence>
<dbReference type="SUPFAM" id="SSF74653">
    <property type="entry name" value="TolA/TonB C-terminal domain"/>
    <property type="match status" value="1"/>
</dbReference>
<dbReference type="PANTHER" id="PTHR33446">
    <property type="entry name" value="PROTEIN TONB-RELATED"/>
    <property type="match status" value="1"/>
</dbReference>
<feature type="compositionally biased region" description="Basic and acidic residues" evidence="10">
    <location>
        <begin position="99"/>
        <end position="118"/>
    </location>
</feature>
<dbReference type="InterPro" id="IPR051045">
    <property type="entry name" value="TonB-dependent_transducer"/>
</dbReference>
<feature type="domain" description="TonB C-terminal" evidence="12">
    <location>
        <begin position="146"/>
        <end position="235"/>
    </location>
</feature>
<dbReference type="GO" id="GO:0031992">
    <property type="term" value="F:energy transducer activity"/>
    <property type="evidence" value="ECO:0007669"/>
    <property type="project" value="InterPro"/>
</dbReference>
<keyword evidence="5" id="KW-0997">Cell inner membrane</keyword>